<dbReference type="Gene3D" id="1.10.287.1260">
    <property type="match status" value="1"/>
</dbReference>
<feature type="transmembrane region" description="Helical" evidence="5">
    <location>
        <begin position="33"/>
        <end position="51"/>
    </location>
</feature>
<comment type="subcellular location">
    <subcellularLocation>
        <location evidence="1">Membrane</location>
    </subcellularLocation>
</comment>
<evidence type="ECO:0000259" key="6">
    <source>
        <dbReference type="Pfam" id="PF00924"/>
    </source>
</evidence>
<sequence>MKRNTANIIIIYTSAILLLLIDIYVYPDKNIRNTLYSAFALASVLAGVKIINEYILEKKIEDRKSYYSLKKAVSVIAGMILLAIIFRIWVENTESLLLSYGIIVAGVAISLQDLFKDFVGGISIIVLSSFRVGDRIEINGITGDVMDIGIMNTTMMEISGLGKCDRTSGRIVTVPNGLLLSNTLLNYTRDHNYVWDAIIVPITYDSNIPLTEELLLKAADRETDTISKKAKEEFQKIGRKYYLPEKPTETSVMINLTDNWIEFEVRYICEVRSLTLTRNLISREILGIIRDNNDIKIAGESLSLSGEHKVEIISEKISHN</sequence>
<keyword evidence="3 5" id="KW-1133">Transmembrane helix</keyword>
<name>A0A9E7TMW0_9EURY</name>
<dbReference type="GO" id="GO:0055085">
    <property type="term" value="P:transmembrane transport"/>
    <property type="evidence" value="ECO:0007669"/>
    <property type="project" value="InterPro"/>
</dbReference>
<accession>A0A9E7TMW0</accession>
<dbReference type="KEGG" id="mend:L6E24_06450"/>
<gene>
    <name evidence="7" type="ORF">L6E24_06450</name>
</gene>
<dbReference type="InterPro" id="IPR006685">
    <property type="entry name" value="MscS_channel_2nd"/>
</dbReference>
<feature type="domain" description="Mechanosensitive ion channel MscS" evidence="6">
    <location>
        <begin position="113"/>
        <end position="189"/>
    </location>
</feature>
<evidence type="ECO:0000313" key="7">
    <source>
        <dbReference type="EMBL" id="UUX93751.1"/>
    </source>
</evidence>
<proteinExistence type="predicted"/>
<keyword evidence="8" id="KW-1185">Reference proteome</keyword>
<dbReference type="Proteomes" id="UP001060368">
    <property type="component" value="Chromosome"/>
</dbReference>
<dbReference type="GeneID" id="74307323"/>
<evidence type="ECO:0000256" key="4">
    <source>
        <dbReference type="ARBA" id="ARBA00023136"/>
    </source>
</evidence>
<evidence type="ECO:0000313" key="8">
    <source>
        <dbReference type="Proteomes" id="UP001060368"/>
    </source>
</evidence>
<evidence type="ECO:0000256" key="3">
    <source>
        <dbReference type="ARBA" id="ARBA00022989"/>
    </source>
</evidence>
<dbReference type="Gene3D" id="2.30.30.60">
    <property type="match status" value="1"/>
</dbReference>
<keyword evidence="2 5" id="KW-0812">Transmembrane</keyword>
<dbReference type="RefSeq" id="WP_257743887.1">
    <property type="nucleotide sequence ID" value="NZ_CP096115.1"/>
</dbReference>
<reference evidence="7" key="1">
    <citation type="submission" date="2022-04" db="EMBL/GenBank/DDBJ databases">
        <title>Complete genome of Methanoplanus endosymbiosus DSM 3599.</title>
        <authorList>
            <person name="Chen S.-C."/>
            <person name="You Y.-T."/>
            <person name="Zhou Y.-Z."/>
            <person name="Lai M.-C."/>
        </authorList>
    </citation>
    <scope>NUCLEOTIDE SEQUENCE</scope>
    <source>
        <strain evidence="7">DSM 3599</strain>
    </source>
</reference>
<dbReference type="PANTHER" id="PTHR30566:SF5">
    <property type="entry name" value="MECHANOSENSITIVE ION CHANNEL PROTEIN 1, MITOCHONDRIAL-RELATED"/>
    <property type="match status" value="1"/>
</dbReference>
<dbReference type="AlphaFoldDB" id="A0A9E7TMW0"/>
<evidence type="ECO:0000256" key="1">
    <source>
        <dbReference type="ARBA" id="ARBA00004370"/>
    </source>
</evidence>
<organism evidence="7 8">
    <name type="scientific">Methanoplanus endosymbiosus</name>
    <dbReference type="NCBI Taxonomy" id="33865"/>
    <lineage>
        <taxon>Archaea</taxon>
        <taxon>Methanobacteriati</taxon>
        <taxon>Methanobacteriota</taxon>
        <taxon>Stenosarchaea group</taxon>
        <taxon>Methanomicrobia</taxon>
        <taxon>Methanomicrobiales</taxon>
        <taxon>Methanomicrobiaceae</taxon>
        <taxon>Methanoplanus</taxon>
    </lineage>
</organism>
<evidence type="ECO:0000256" key="2">
    <source>
        <dbReference type="ARBA" id="ARBA00022692"/>
    </source>
</evidence>
<feature type="transmembrane region" description="Helical" evidence="5">
    <location>
        <begin position="72"/>
        <end position="90"/>
    </location>
</feature>
<dbReference type="InterPro" id="IPR023408">
    <property type="entry name" value="MscS_beta-dom_sf"/>
</dbReference>
<feature type="transmembrane region" description="Helical" evidence="5">
    <location>
        <begin position="7"/>
        <end position="27"/>
    </location>
</feature>
<dbReference type="Pfam" id="PF00924">
    <property type="entry name" value="MS_channel_2nd"/>
    <property type="match status" value="1"/>
</dbReference>
<dbReference type="InterPro" id="IPR010920">
    <property type="entry name" value="LSM_dom_sf"/>
</dbReference>
<dbReference type="GO" id="GO:0016020">
    <property type="term" value="C:membrane"/>
    <property type="evidence" value="ECO:0007669"/>
    <property type="project" value="UniProtKB-SubCell"/>
</dbReference>
<dbReference type="PANTHER" id="PTHR30566">
    <property type="entry name" value="YNAI-RELATED MECHANOSENSITIVE ION CHANNEL"/>
    <property type="match status" value="1"/>
</dbReference>
<keyword evidence="4 5" id="KW-0472">Membrane</keyword>
<dbReference type="EMBL" id="CP096115">
    <property type="protein sequence ID" value="UUX93751.1"/>
    <property type="molecule type" value="Genomic_DNA"/>
</dbReference>
<evidence type="ECO:0000256" key="5">
    <source>
        <dbReference type="SAM" id="Phobius"/>
    </source>
</evidence>
<dbReference type="SUPFAM" id="SSF50182">
    <property type="entry name" value="Sm-like ribonucleoproteins"/>
    <property type="match status" value="1"/>
</dbReference>
<protein>
    <submittedName>
        <fullName evidence="7">Mechanosensitive ion channel family protein</fullName>
    </submittedName>
</protein>